<dbReference type="Proteomes" id="UP001607302">
    <property type="component" value="Unassembled WGS sequence"/>
</dbReference>
<proteinExistence type="predicted"/>
<evidence type="ECO:0000256" key="1">
    <source>
        <dbReference type="SAM" id="Phobius"/>
    </source>
</evidence>
<feature type="transmembrane region" description="Helical" evidence="1">
    <location>
        <begin position="64"/>
        <end position="83"/>
    </location>
</feature>
<keyword evidence="1" id="KW-0812">Transmembrane</keyword>
<gene>
    <name evidence="2" type="ORF">V1478_002647</name>
</gene>
<dbReference type="EMBL" id="JAUDFV010000056">
    <property type="protein sequence ID" value="KAL2735963.1"/>
    <property type="molecule type" value="Genomic_DNA"/>
</dbReference>
<dbReference type="AlphaFoldDB" id="A0ABD2BUL5"/>
<accession>A0ABD2BUL5</accession>
<keyword evidence="1" id="KW-1133">Transmembrane helix</keyword>
<sequence>MKKNRRGYLQSLCNNEMTTARDSIFLLSVAGKTLDRLEKLQVGTTLSTLDSAARLACRQADRPGWLVGWLAGWLAVWLVGWLAGWLAGWLVGWLVGGWLVSSLETLIISGTREISAGTENLWNASWRDEIMMDINLVSRRLTRL</sequence>
<name>A0ABD2BUL5_VESSQ</name>
<keyword evidence="3" id="KW-1185">Reference proteome</keyword>
<protein>
    <submittedName>
        <fullName evidence="2">Uncharacterized protein</fullName>
    </submittedName>
</protein>
<evidence type="ECO:0000313" key="3">
    <source>
        <dbReference type="Proteomes" id="UP001607302"/>
    </source>
</evidence>
<feature type="transmembrane region" description="Helical" evidence="1">
    <location>
        <begin position="89"/>
        <end position="108"/>
    </location>
</feature>
<evidence type="ECO:0000313" key="2">
    <source>
        <dbReference type="EMBL" id="KAL2735963.1"/>
    </source>
</evidence>
<keyword evidence="1" id="KW-0472">Membrane</keyword>
<organism evidence="2 3">
    <name type="scientific">Vespula squamosa</name>
    <name type="common">Southern yellow jacket</name>
    <name type="synonym">Wasp</name>
    <dbReference type="NCBI Taxonomy" id="30214"/>
    <lineage>
        <taxon>Eukaryota</taxon>
        <taxon>Metazoa</taxon>
        <taxon>Ecdysozoa</taxon>
        <taxon>Arthropoda</taxon>
        <taxon>Hexapoda</taxon>
        <taxon>Insecta</taxon>
        <taxon>Pterygota</taxon>
        <taxon>Neoptera</taxon>
        <taxon>Endopterygota</taxon>
        <taxon>Hymenoptera</taxon>
        <taxon>Apocrita</taxon>
        <taxon>Aculeata</taxon>
        <taxon>Vespoidea</taxon>
        <taxon>Vespidae</taxon>
        <taxon>Vespinae</taxon>
        <taxon>Vespula</taxon>
    </lineage>
</organism>
<comment type="caution">
    <text evidence="2">The sequence shown here is derived from an EMBL/GenBank/DDBJ whole genome shotgun (WGS) entry which is preliminary data.</text>
</comment>
<reference evidence="2 3" key="1">
    <citation type="journal article" date="2024" name="Ann. Entomol. Soc. Am.">
        <title>Genomic analyses of the southern and eastern yellowjacket wasps (Hymenoptera: Vespidae) reveal evolutionary signatures of social life.</title>
        <authorList>
            <person name="Catto M.A."/>
            <person name="Caine P.B."/>
            <person name="Orr S.E."/>
            <person name="Hunt B.G."/>
            <person name="Goodisman M.A.D."/>
        </authorList>
    </citation>
    <scope>NUCLEOTIDE SEQUENCE [LARGE SCALE GENOMIC DNA]</scope>
    <source>
        <strain evidence="2">233</strain>
        <tissue evidence="2">Head and thorax</tissue>
    </source>
</reference>